<evidence type="ECO:0000313" key="2">
    <source>
        <dbReference type="EMBL" id="MCX2742806.1"/>
    </source>
</evidence>
<gene>
    <name evidence="2" type="ORF">OO013_02950</name>
</gene>
<name>A0ABT3RMW0_9BACT</name>
<dbReference type="EMBL" id="JAPFQN010000002">
    <property type="protein sequence ID" value="MCX2742806.1"/>
    <property type="molecule type" value="Genomic_DNA"/>
</dbReference>
<dbReference type="Proteomes" id="UP001209885">
    <property type="component" value="Unassembled WGS sequence"/>
</dbReference>
<comment type="caution">
    <text evidence="2">The sequence shown here is derived from an EMBL/GenBank/DDBJ whole genome shotgun (WGS) entry which is preliminary data.</text>
</comment>
<dbReference type="InterPro" id="IPR034660">
    <property type="entry name" value="DinB/YfiT-like"/>
</dbReference>
<dbReference type="Pfam" id="PF12867">
    <property type="entry name" value="DinB_2"/>
    <property type="match status" value="1"/>
</dbReference>
<organism evidence="2 3">
    <name type="scientific">Mangrovivirga halotolerans</name>
    <dbReference type="NCBI Taxonomy" id="2993936"/>
    <lineage>
        <taxon>Bacteria</taxon>
        <taxon>Pseudomonadati</taxon>
        <taxon>Bacteroidota</taxon>
        <taxon>Cytophagia</taxon>
        <taxon>Cytophagales</taxon>
        <taxon>Mangrovivirgaceae</taxon>
        <taxon>Mangrovivirga</taxon>
    </lineage>
</organism>
<dbReference type="RefSeq" id="WP_266055138.1">
    <property type="nucleotide sequence ID" value="NZ_JAPFQN010000002.1"/>
</dbReference>
<evidence type="ECO:0000313" key="3">
    <source>
        <dbReference type="Proteomes" id="UP001209885"/>
    </source>
</evidence>
<accession>A0ABT3RMW0</accession>
<feature type="domain" description="DinB-like" evidence="1">
    <location>
        <begin position="15"/>
        <end position="150"/>
    </location>
</feature>
<sequence>MQDNSINHTIVIHKSTRNHIHKLWNSLSPHQLATIPKGYKNNILWNVAHCLVTHQLLIYGLSNLKMNLPLEFIEKYRKGTTPTDNEINDEDVKIINDNILSQAEQLAKDYPTLFVKGFNEYQTSYGVKLNSIIEAINFNNTHEALHLGIIMSQAKYLRETS</sequence>
<keyword evidence="3" id="KW-1185">Reference proteome</keyword>
<evidence type="ECO:0000259" key="1">
    <source>
        <dbReference type="Pfam" id="PF12867"/>
    </source>
</evidence>
<reference evidence="2 3" key="1">
    <citation type="submission" date="2022-11" db="EMBL/GenBank/DDBJ databases">
        <title>The characterization of three novel Bacteroidetes species and genomic analysis of their roles in tidal elemental geochemical cycles.</title>
        <authorList>
            <person name="Ma K."/>
        </authorList>
    </citation>
    <scope>NUCLEOTIDE SEQUENCE [LARGE SCALE GENOMIC DNA]</scope>
    <source>
        <strain evidence="2 3">M17</strain>
    </source>
</reference>
<proteinExistence type="predicted"/>
<dbReference type="Gene3D" id="1.20.120.450">
    <property type="entry name" value="dinb family like domain"/>
    <property type="match status" value="1"/>
</dbReference>
<protein>
    <submittedName>
        <fullName evidence="2">DinB family protein</fullName>
    </submittedName>
</protein>
<dbReference type="InterPro" id="IPR024775">
    <property type="entry name" value="DinB-like"/>
</dbReference>
<dbReference type="SUPFAM" id="SSF109854">
    <property type="entry name" value="DinB/YfiT-like putative metalloenzymes"/>
    <property type="match status" value="1"/>
</dbReference>